<keyword evidence="1" id="KW-0812">Transmembrane</keyword>
<dbReference type="AlphaFoldDB" id="A0A414FWU7"/>
<keyword evidence="1" id="KW-0472">Membrane</keyword>
<evidence type="ECO:0000256" key="1">
    <source>
        <dbReference type="SAM" id="Phobius"/>
    </source>
</evidence>
<feature type="transmembrane region" description="Helical" evidence="1">
    <location>
        <begin position="12"/>
        <end position="30"/>
    </location>
</feature>
<feature type="transmembrane region" description="Helical" evidence="1">
    <location>
        <begin position="105"/>
        <end position="125"/>
    </location>
</feature>
<keyword evidence="1" id="KW-1133">Transmembrane helix</keyword>
<evidence type="ECO:0000313" key="2">
    <source>
        <dbReference type="EMBL" id="RHD55842.1"/>
    </source>
</evidence>
<reference evidence="2 3" key="1">
    <citation type="submission" date="2018-08" db="EMBL/GenBank/DDBJ databases">
        <title>A genome reference for cultivated species of the human gut microbiota.</title>
        <authorList>
            <person name="Zou Y."/>
            <person name="Xue W."/>
            <person name="Luo G."/>
        </authorList>
    </citation>
    <scope>NUCLEOTIDE SEQUENCE [LARGE SCALE GENOMIC DNA]</scope>
    <source>
        <strain evidence="2 3">AM31-10</strain>
    </source>
</reference>
<evidence type="ECO:0000313" key="3">
    <source>
        <dbReference type="Proteomes" id="UP000284361"/>
    </source>
</evidence>
<name>A0A414FWU7_9BACT</name>
<protein>
    <submittedName>
        <fullName evidence="2">Uncharacterized protein</fullName>
    </submittedName>
</protein>
<proteinExistence type="predicted"/>
<dbReference type="EMBL" id="QSJG01000008">
    <property type="protein sequence ID" value="RHD55842.1"/>
    <property type="molecule type" value="Genomic_DNA"/>
</dbReference>
<accession>A0A414FWU7</accession>
<sequence>MKRVTNKELISVILINISALAFAIYIWLIYDHRQTIINSEEPIQNYSVLEVNCYRKKGSNILIEFKGKQYYVEVARDKCIHFDPQKIQFFYDKERDEVYEESGLAVRQVVACFILYLCSCVWLFVTIRRRNKDKRIIINSHMKTKQQVFFLTKLDIIKMMSKVEKRIPIEYVLMGTFTSEVVRRENSISKFIELGHTNYSN</sequence>
<dbReference type="RefSeq" id="WP_118164172.1">
    <property type="nucleotide sequence ID" value="NZ_JAQCSP010000011.1"/>
</dbReference>
<organism evidence="2 3">
    <name type="scientific">Phocaeicola plebeius</name>
    <dbReference type="NCBI Taxonomy" id="310297"/>
    <lineage>
        <taxon>Bacteria</taxon>
        <taxon>Pseudomonadati</taxon>
        <taxon>Bacteroidota</taxon>
        <taxon>Bacteroidia</taxon>
        <taxon>Bacteroidales</taxon>
        <taxon>Bacteroidaceae</taxon>
        <taxon>Phocaeicola</taxon>
    </lineage>
</organism>
<dbReference type="Proteomes" id="UP000284361">
    <property type="component" value="Unassembled WGS sequence"/>
</dbReference>
<gene>
    <name evidence="2" type="ORF">DW789_05920</name>
</gene>
<comment type="caution">
    <text evidence="2">The sequence shown here is derived from an EMBL/GenBank/DDBJ whole genome shotgun (WGS) entry which is preliminary data.</text>
</comment>